<accession>A0A1G8IZP9</accession>
<protein>
    <submittedName>
        <fullName evidence="1">Conserved DNA-binding protein YbaB</fullName>
    </submittedName>
</protein>
<dbReference type="SUPFAM" id="SSF82607">
    <property type="entry name" value="YbaB-like"/>
    <property type="match status" value="1"/>
</dbReference>
<dbReference type="Gene3D" id="3.30.1310.10">
    <property type="entry name" value="Nucleoid-associated protein YbaB-like domain"/>
    <property type="match status" value="1"/>
</dbReference>
<organism evidence="1 2">
    <name type="scientific">Sinosporangium album</name>
    <dbReference type="NCBI Taxonomy" id="504805"/>
    <lineage>
        <taxon>Bacteria</taxon>
        <taxon>Bacillati</taxon>
        <taxon>Actinomycetota</taxon>
        <taxon>Actinomycetes</taxon>
        <taxon>Streptosporangiales</taxon>
        <taxon>Streptosporangiaceae</taxon>
        <taxon>Sinosporangium</taxon>
    </lineage>
</organism>
<dbReference type="AlphaFoldDB" id="A0A1G8IZP9"/>
<dbReference type="STRING" id="504805.SAMN05421505_14021"/>
<dbReference type="Pfam" id="PF02575">
    <property type="entry name" value="YbaB_DNA_bd"/>
    <property type="match status" value="1"/>
</dbReference>
<keyword evidence="1" id="KW-0238">DNA-binding</keyword>
<dbReference type="InterPro" id="IPR036894">
    <property type="entry name" value="YbaB-like_sf"/>
</dbReference>
<evidence type="ECO:0000313" key="2">
    <source>
        <dbReference type="Proteomes" id="UP000198923"/>
    </source>
</evidence>
<dbReference type="EMBL" id="FNCN01000040">
    <property type="protein sequence ID" value="SDI24346.1"/>
    <property type="molecule type" value="Genomic_DNA"/>
</dbReference>
<proteinExistence type="predicted"/>
<sequence>MEIGGKRLYQVRNVELISHLAVKGEIVADAFQATVGELAGQINQQIERVRETYGALKAIASTTTSSDGMISVTVGPQGEVRGIELNPRVYRKLSASELADAIMDQINRAMATVAEQRRRLMEPLMPEELRYDQVFGENVTLDAFLPPPVDTDA</sequence>
<evidence type="ECO:0000313" key="1">
    <source>
        <dbReference type="EMBL" id="SDI24346.1"/>
    </source>
</evidence>
<gene>
    <name evidence="1" type="ORF">SAMN05421505_14021</name>
</gene>
<dbReference type="GO" id="GO:0003677">
    <property type="term" value="F:DNA binding"/>
    <property type="evidence" value="ECO:0007669"/>
    <property type="project" value="UniProtKB-KW"/>
</dbReference>
<dbReference type="InterPro" id="IPR004401">
    <property type="entry name" value="YbaB/EbfC"/>
</dbReference>
<reference evidence="1 2" key="1">
    <citation type="submission" date="2016-10" db="EMBL/GenBank/DDBJ databases">
        <authorList>
            <person name="de Groot N.N."/>
        </authorList>
    </citation>
    <scope>NUCLEOTIDE SEQUENCE [LARGE SCALE GENOMIC DNA]</scope>
    <source>
        <strain evidence="1 2">CPCC 201354</strain>
    </source>
</reference>
<name>A0A1G8IZP9_9ACTN</name>
<dbReference type="Proteomes" id="UP000198923">
    <property type="component" value="Unassembled WGS sequence"/>
</dbReference>
<keyword evidence="2" id="KW-1185">Reference proteome</keyword>